<evidence type="ECO:0000259" key="6">
    <source>
        <dbReference type="PROSITE" id="PS50158"/>
    </source>
</evidence>
<evidence type="ECO:0000259" key="7">
    <source>
        <dbReference type="PROSITE" id="PS50966"/>
    </source>
</evidence>
<feature type="compositionally biased region" description="Acidic residues" evidence="5">
    <location>
        <begin position="151"/>
        <end position="161"/>
    </location>
</feature>
<dbReference type="InterPro" id="IPR007527">
    <property type="entry name" value="Znf_SWIM"/>
</dbReference>
<proteinExistence type="predicted"/>
<evidence type="ECO:0000256" key="2">
    <source>
        <dbReference type="ARBA" id="ARBA00022771"/>
    </source>
</evidence>
<evidence type="ECO:0000313" key="8">
    <source>
        <dbReference type="EMBL" id="KAK1413310.1"/>
    </source>
</evidence>
<protein>
    <recommendedName>
        <fullName evidence="10">SWIM-type domain-containing protein</fullName>
    </recommendedName>
</protein>
<keyword evidence="3" id="KW-0862">Zinc</keyword>
<dbReference type="PROSITE" id="PS50966">
    <property type="entry name" value="ZF_SWIM"/>
    <property type="match status" value="1"/>
</dbReference>
<dbReference type="EMBL" id="JAUHHV010000009">
    <property type="protein sequence ID" value="KAK1413310.1"/>
    <property type="molecule type" value="Genomic_DNA"/>
</dbReference>
<dbReference type="Proteomes" id="UP001229421">
    <property type="component" value="Unassembled WGS sequence"/>
</dbReference>
<gene>
    <name evidence="8" type="ORF">QVD17_35082</name>
</gene>
<feature type="region of interest" description="Disordered" evidence="5">
    <location>
        <begin position="415"/>
        <end position="483"/>
    </location>
</feature>
<keyword evidence="2 4" id="KW-0863">Zinc-finger</keyword>
<feature type="domain" description="SWIM-type" evidence="7">
    <location>
        <begin position="338"/>
        <end position="370"/>
    </location>
</feature>
<sequence>MDVSENASSKYNLKLKYGGYFRKVKNSCRKHYCFGYQKSVYIDTSTYMIEDLFEEAKKRYPSNRGLVLSMWFIDKSVLEHPFTQLVTMDDFKLMLTMYELEKDVTIYVTRVDDQIVVVDEVAHESVNEANEDEDSEYCLSVESYHSKLSTDDESESDENVEGETHSQSKKTPAMNKRSIFSNVVEFRRALIHYAIMRIHASLMQDSVTFQVKTFVDTHSCIRSNKGGNKLASQGWVASVVTDRLKSNGDVSVTVLQKWIMKTYNVDVPYLRVFRGELRYQPTLDLLDSIREKIMARFDKKRTILKTWKGSIVPNAKGYLKKFSKRRNRVEVKYKGRRWEVLLDEQQCTCRVWQVKGLPCYHVAAFIALKKDNWDRYVDPYFTVEKYKSAYDSEIAPMPAKDEWVCVNMDEKIYPPSIKRPSGRPRKNRIKSHDESKKRHKCSRCGEYGHHGKTCKNSASQAPNDDQTSIVKKGRGKKTNGHED</sequence>
<feature type="compositionally biased region" description="Basic residues" evidence="5">
    <location>
        <begin position="420"/>
        <end position="429"/>
    </location>
</feature>
<evidence type="ECO:0000256" key="4">
    <source>
        <dbReference type="PROSITE-ProRule" id="PRU00047"/>
    </source>
</evidence>
<dbReference type="PANTHER" id="PTHR31973">
    <property type="entry name" value="POLYPROTEIN, PUTATIVE-RELATED"/>
    <property type="match status" value="1"/>
</dbReference>
<evidence type="ECO:0000313" key="9">
    <source>
        <dbReference type="Proteomes" id="UP001229421"/>
    </source>
</evidence>
<evidence type="ECO:0000256" key="1">
    <source>
        <dbReference type="ARBA" id="ARBA00022723"/>
    </source>
</evidence>
<evidence type="ECO:0000256" key="5">
    <source>
        <dbReference type="SAM" id="MobiDB-lite"/>
    </source>
</evidence>
<organism evidence="8 9">
    <name type="scientific">Tagetes erecta</name>
    <name type="common">African marigold</name>
    <dbReference type="NCBI Taxonomy" id="13708"/>
    <lineage>
        <taxon>Eukaryota</taxon>
        <taxon>Viridiplantae</taxon>
        <taxon>Streptophyta</taxon>
        <taxon>Embryophyta</taxon>
        <taxon>Tracheophyta</taxon>
        <taxon>Spermatophyta</taxon>
        <taxon>Magnoliopsida</taxon>
        <taxon>eudicotyledons</taxon>
        <taxon>Gunneridae</taxon>
        <taxon>Pentapetalae</taxon>
        <taxon>asterids</taxon>
        <taxon>campanulids</taxon>
        <taxon>Asterales</taxon>
        <taxon>Asteraceae</taxon>
        <taxon>Asteroideae</taxon>
        <taxon>Heliantheae alliance</taxon>
        <taxon>Tageteae</taxon>
        <taxon>Tagetes</taxon>
    </lineage>
</organism>
<dbReference type="GO" id="GO:0008270">
    <property type="term" value="F:zinc ion binding"/>
    <property type="evidence" value="ECO:0007669"/>
    <property type="project" value="UniProtKB-KW"/>
</dbReference>
<feature type="compositionally biased region" description="Basic residues" evidence="5">
    <location>
        <begin position="471"/>
        <end position="483"/>
    </location>
</feature>
<dbReference type="PANTHER" id="PTHR31973:SF188">
    <property type="entry name" value="POLYPROTEIN, PUTATIVE-RELATED"/>
    <property type="match status" value="1"/>
</dbReference>
<evidence type="ECO:0008006" key="10">
    <source>
        <dbReference type="Google" id="ProtNLM"/>
    </source>
</evidence>
<accession>A0AAD8NEV4</accession>
<dbReference type="AlphaFoldDB" id="A0AAD8NEV4"/>
<evidence type="ECO:0000256" key="3">
    <source>
        <dbReference type="ARBA" id="ARBA00022833"/>
    </source>
</evidence>
<feature type="compositionally biased region" description="Polar residues" evidence="5">
    <location>
        <begin position="454"/>
        <end position="469"/>
    </location>
</feature>
<dbReference type="GO" id="GO:0003676">
    <property type="term" value="F:nucleic acid binding"/>
    <property type="evidence" value="ECO:0007669"/>
    <property type="project" value="InterPro"/>
</dbReference>
<dbReference type="PROSITE" id="PS50158">
    <property type="entry name" value="ZF_CCHC"/>
    <property type="match status" value="1"/>
</dbReference>
<dbReference type="SMART" id="SM00575">
    <property type="entry name" value="ZnF_PMZ"/>
    <property type="match status" value="1"/>
</dbReference>
<keyword evidence="9" id="KW-1185">Reference proteome</keyword>
<dbReference type="InterPro" id="IPR006564">
    <property type="entry name" value="Znf_PMZ"/>
</dbReference>
<keyword evidence="1" id="KW-0479">Metal-binding</keyword>
<feature type="region of interest" description="Disordered" evidence="5">
    <location>
        <begin position="148"/>
        <end position="173"/>
    </location>
</feature>
<feature type="domain" description="CCHC-type" evidence="6">
    <location>
        <begin position="440"/>
        <end position="456"/>
    </location>
</feature>
<name>A0AAD8NEV4_TARER</name>
<dbReference type="InterPro" id="IPR001878">
    <property type="entry name" value="Znf_CCHC"/>
</dbReference>
<comment type="caution">
    <text evidence="8">The sequence shown here is derived from an EMBL/GenBank/DDBJ whole genome shotgun (WGS) entry which is preliminary data.</text>
</comment>
<dbReference type="Pfam" id="PF04434">
    <property type="entry name" value="SWIM"/>
    <property type="match status" value="1"/>
</dbReference>
<reference evidence="8" key="1">
    <citation type="journal article" date="2023" name="bioRxiv">
        <title>Improved chromosome-level genome assembly for marigold (Tagetes erecta).</title>
        <authorList>
            <person name="Jiang F."/>
            <person name="Yuan L."/>
            <person name="Wang S."/>
            <person name="Wang H."/>
            <person name="Xu D."/>
            <person name="Wang A."/>
            <person name="Fan W."/>
        </authorList>
    </citation>
    <scope>NUCLEOTIDE SEQUENCE</scope>
    <source>
        <strain evidence="8">WSJ</strain>
        <tissue evidence="8">Leaf</tissue>
    </source>
</reference>